<dbReference type="AlphaFoldDB" id="A0AAE1SM46"/>
<reference evidence="1" key="1">
    <citation type="submission" date="2023-12" db="EMBL/GenBank/DDBJ databases">
        <title>Genome assembly of Anisodus tanguticus.</title>
        <authorList>
            <person name="Wang Y.-J."/>
        </authorList>
    </citation>
    <scope>NUCLEOTIDE SEQUENCE</scope>
    <source>
        <strain evidence="1">KB-2021</strain>
        <tissue evidence="1">Leaf</tissue>
    </source>
</reference>
<proteinExistence type="predicted"/>
<protein>
    <submittedName>
        <fullName evidence="1">Uncharacterized protein</fullName>
    </submittedName>
</protein>
<dbReference type="EMBL" id="JAVYJV010000004">
    <property type="protein sequence ID" value="KAK4372465.1"/>
    <property type="molecule type" value="Genomic_DNA"/>
</dbReference>
<keyword evidence="2" id="KW-1185">Reference proteome</keyword>
<name>A0AAE1SM46_9SOLA</name>
<evidence type="ECO:0000313" key="1">
    <source>
        <dbReference type="EMBL" id="KAK4372465.1"/>
    </source>
</evidence>
<sequence>MVEVRDRGRVVPEYLSWFHDSSFSRDMPERSHKKIKDQRTTKRLREELKHARVIIAKQQARIHLEMDYHSALQDMKEDPREAEKEIVRLEEKLESRITLVRHVKEEQNTEILKL</sequence>
<organism evidence="1 2">
    <name type="scientific">Anisodus tanguticus</name>
    <dbReference type="NCBI Taxonomy" id="243964"/>
    <lineage>
        <taxon>Eukaryota</taxon>
        <taxon>Viridiplantae</taxon>
        <taxon>Streptophyta</taxon>
        <taxon>Embryophyta</taxon>
        <taxon>Tracheophyta</taxon>
        <taxon>Spermatophyta</taxon>
        <taxon>Magnoliopsida</taxon>
        <taxon>eudicotyledons</taxon>
        <taxon>Gunneridae</taxon>
        <taxon>Pentapetalae</taxon>
        <taxon>asterids</taxon>
        <taxon>lamiids</taxon>
        <taxon>Solanales</taxon>
        <taxon>Solanaceae</taxon>
        <taxon>Solanoideae</taxon>
        <taxon>Hyoscyameae</taxon>
        <taxon>Anisodus</taxon>
    </lineage>
</organism>
<evidence type="ECO:0000313" key="2">
    <source>
        <dbReference type="Proteomes" id="UP001291623"/>
    </source>
</evidence>
<dbReference type="Proteomes" id="UP001291623">
    <property type="component" value="Unassembled WGS sequence"/>
</dbReference>
<comment type="caution">
    <text evidence="1">The sequence shown here is derived from an EMBL/GenBank/DDBJ whole genome shotgun (WGS) entry which is preliminary data.</text>
</comment>
<gene>
    <name evidence="1" type="ORF">RND71_007849</name>
</gene>
<accession>A0AAE1SM46</accession>